<proteinExistence type="predicted"/>
<keyword evidence="4" id="KW-1185">Reference proteome</keyword>
<comment type="caution">
    <text evidence="3">The sequence shown here is derived from an EMBL/GenBank/DDBJ whole genome shotgun (WGS) entry which is preliminary data.</text>
</comment>
<evidence type="ECO:0000313" key="4">
    <source>
        <dbReference type="Proteomes" id="UP000439903"/>
    </source>
</evidence>
<dbReference type="EMBL" id="WTPW01001147">
    <property type="protein sequence ID" value="KAF0453075.1"/>
    <property type="molecule type" value="Genomic_DNA"/>
</dbReference>
<reference evidence="3 4" key="1">
    <citation type="journal article" date="2019" name="Environ. Microbiol.">
        <title>At the nexus of three kingdoms: the genome of the mycorrhizal fungus Gigaspora margarita provides insights into plant, endobacterial and fungal interactions.</title>
        <authorList>
            <person name="Venice F."/>
            <person name="Ghignone S."/>
            <person name="Salvioli di Fossalunga A."/>
            <person name="Amselem J."/>
            <person name="Novero M."/>
            <person name="Xianan X."/>
            <person name="Sedzielewska Toro K."/>
            <person name="Morin E."/>
            <person name="Lipzen A."/>
            <person name="Grigoriev I.V."/>
            <person name="Henrissat B."/>
            <person name="Martin F.M."/>
            <person name="Bonfante P."/>
        </authorList>
    </citation>
    <scope>NUCLEOTIDE SEQUENCE [LARGE SCALE GENOMIC DNA]</scope>
    <source>
        <strain evidence="3 4">BEG34</strain>
    </source>
</reference>
<evidence type="ECO:0000256" key="2">
    <source>
        <dbReference type="SAM" id="SignalP"/>
    </source>
</evidence>
<feature type="signal peptide" evidence="2">
    <location>
        <begin position="1"/>
        <end position="21"/>
    </location>
</feature>
<keyword evidence="2" id="KW-0732">Signal</keyword>
<organism evidence="3 4">
    <name type="scientific">Gigaspora margarita</name>
    <dbReference type="NCBI Taxonomy" id="4874"/>
    <lineage>
        <taxon>Eukaryota</taxon>
        <taxon>Fungi</taxon>
        <taxon>Fungi incertae sedis</taxon>
        <taxon>Mucoromycota</taxon>
        <taxon>Glomeromycotina</taxon>
        <taxon>Glomeromycetes</taxon>
        <taxon>Diversisporales</taxon>
        <taxon>Gigasporaceae</taxon>
        <taxon>Gigaspora</taxon>
    </lineage>
</organism>
<dbReference type="OrthoDB" id="10296194at2759"/>
<sequence length="83" mass="9555">MDLRAYLILFIIFIVCSTASAVPVVHRNKHRGKPTPTVNHQEKMTVKTPVNTPVHTPIKPPVRRSKPSEDHHPCYYYGKRCYS</sequence>
<evidence type="ECO:0000256" key="1">
    <source>
        <dbReference type="SAM" id="MobiDB-lite"/>
    </source>
</evidence>
<accession>A0A8H3XDW2</accession>
<dbReference type="AlphaFoldDB" id="A0A8H3XDW2"/>
<name>A0A8H3XDW2_GIGMA</name>
<dbReference type="Proteomes" id="UP000439903">
    <property type="component" value="Unassembled WGS sequence"/>
</dbReference>
<feature type="chain" id="PRO_5034272326" description="Transmembrane protein" evidence="2">
    <location>
        <begin position="22"/>
        <end position="83"/>
    </location>
</feature>
<evidence type="ECO:0000313" key="3">
    <source>
        <dbReference type="EMBL" id="KAF0453075.1"/>
    </source>
</evidence>
<protein>
    <recommendedName>
        <fullName evidence="5">Transmembrane protein</fullName>
    </recommendedName>
</protein>
<evidence type="ECO:0008006" key="5">
    <source>
        <dbReference type="Google" id="ProtNLM"/>
    </source>
</evidence>
<gene>
    <name evidence="3" type="ORF">F8M41_001791</name>
</gene>
<feature type="region of interest" description="Disordered" evidence="1">
    <location>
        <begin position="28"/>
        <end position="72"/>
    </location>
</feature>